<organism evidence="2 3">
    <name type="scientific">Streblomastix strix</name>
    <dbReference type="NCBI Taxonomy" id="222440"/>
    <lineage>
        <taxon>Eukaryota</taxon>
        <taxon>Metamonada</taxon>
        <taxon>Preaxostyla</taxon>
        <taxon>Oxymonadida</taxon>
        <taxon>Streblomastigidae</taxon>
        <taxon>Streblomastix</taxon>
    </lineage>
</organism>
<dbReference type="InterPro" id="IPR016897">
    <property type="entry name" value="SKP1"/>
</dbReference>
<proteinExistence type="predicted"/>
<dbReference type="PANTHER" id="PTHR11165">
    <property type="entry name" value="SKP1"/>
    <property type="match status" value="1"/>
</dbReference>
<sequence>MTNSGNTIRFELTDGKVVDLDKELARGLRLFYTFLEIAGDFGEDSSQAIPCNATSQVFSSIVEFLEHSRSLTKGQCSSDESTDWEKRYFSSVVNNLAEIMNVANLLGADELLEFLCNQVSAQLNKKKASDIRELFGIEYDFNEAEQAEIEEESLLLESM</sequence>
<dbReference type="Proteomes" id="UP000324800">
    <property type="component" value="Unassembled WGS sequence"/>
</dbReference>
<evidence type="ECO:0000313" key="2">
    <source>
        <dbReference type="EMBL" id="KAA6387551.1"/>
    </source>
</evidence>
<dbReference type="InterPro" id="IPR036296">
    <property type="entry name" value="SKP1-like_dim_sf"/>
</dbReference>
<name>A0A5J4VY32_9EUKA</name>
<dbReference type="InterPro" id="IPR016072">
    <property type="entry name" value="Skp1_comp_dimer"/>
</dbReference>
<dbReference type="Pfam" id="PF01466">
    <property type="entry name" value="Skp1"/>
    <property type="match status" value="1"/>
</dbReference>
<dbReference type="InterPro" id="IPR011333">
    <property type="entry name" value="SKP1/BTB/POZ_sf"/>
</dbReference>
<dbReference type="SUPFAM" id="SSF81382">
    <property type="entry name" value="Skp1 dimerisation domain-like"/>
    <property type="match status" value="1"/>
</dbReference>
<evidence type="ECO:0000313" key="3">
    <source>
        <dbReference type="Proteomes" id="UP000324800"/>
    </source>
</evidence>
<dbReference type="OrthoDB" id="2342932at2759"/>
<gene>
    <name evidence="2" type="ORF">EZS28_016921</name>
</gene>
<feature type="domain" description="SKP1 component dimerisation" evidence="1">
    <location>
        <begin position="110"/>
        <end position="152"/>
    </location>
</feature>
<reference evidence="2 3" key="1">
    <citation type="submission" date="2019-03" db="EMBL/GenBank/DDBJ databases">
        <title>Single cell metagenomics reveals metabolic interactions within the superorganism composed of flagellate Streblomastix strix and complex community of Bacteroidetes bacteria on its surface.</title>
        <authorList>
            <person name="Treitli S.C."/>
            <person name="Kolisko M."/>
            <person name="Husnik F."/>
            <person name="Keeling P."/>
            <person name="Hampl V."/>
        </authorList>
    </citation>
    <scope>NUCLEOTIDE SEQUENCE [LARGE SCALE GENOMIC DNA]</scope>
    <source>
        <strain evidence="2">ST1C</strain>
    </source>
</reference>
<accession>A0A5J4VY32</accession>
<dbReference type="AlphaFoldDB" id="A0A5J4VY32"/>
<dbReference type="EMBL" id="SNRW01004330">
    <property type="protein sequence ID" value="KAA6387551.1"/>
    <property type="molecule type" value="Genomic_DNA"/>
</dbReference>
<dbReference type="Gene3D" id="3.30.710.10">
    <property type="entry name" value="Potassium Channel Kv1.1, Chain A"/>
    <property type="match status" value="1"/>
</dbReference>
<protein>
    <recommendedName>
        <fullName evidence="1">SKP1 component dimerisation domain-containing protein</fullName>
    </recommendedName>
</protein>
<comment type="caution">
    <text evidence="2">The sequence shown here is derived from an EMBL/GenBank/DDBJ whole genome shotgun (WGS) entry which is preliminary data.</text>
</comment>
<evidence type="ECO:0000259" key="1">
    <source>
        <dbReference type="Pfam" id="PF01466"/>
    </source>
</evidence>
<dbReference type="GO" id="GO:0006511">
    <property type="term" value="P:ubiquitin-dependent protein catabolic process"/>
    <property type="evidence" value="ECO:0007669"/>
    <property type="project" value="InterPro"/>
</dbReference>